<feature type="transmembrane region" description="Helical" evidence="6">
    <location>
        <begin position="277"/>
        <end position="298"/>
    </location>
</feature>
<feature type="transmembrane region" description="Helical" evidence="6">
    <location>
        <begin position="238"/>
        <end position="265"/>
    </location>
</feature>
<gene>
    <name evidence="7" type="ORF">C7B43_10420</name>
</gene>
<dbReference type="PANTHER" id="PTHR30569:SF0">
    <property type="entry name" value="CYTOSINE PERMEASE"/>
    <property type="match status" value="1"/>
</dbReference>
<feature type="transmembrane region" description="Helical" evidence="6">
    <location>
        <begin position="199"/>
        <end position="217"/>
    </location>
</feature>
<keyword evidence="3 6" id="KW-0812">Transmembrane</keyword>
<feature type="transmembrane region" description="Helical" evidence="6">
    <location>
        <begin position="103"/>
        <end position="120"/>
    </location>
</feature>
<name>A0A2T2X0V7_9FIRM</name>
<dbReference type="PANTHER" id="PTHR30569">
    <property type="entry name" value="CYTOSINE TRANSPORTER CODB"/>
    <property type="match status" value="1"/>
</dbReference>
<evidence type="ECO:0000256" key="4">
    <source>
        <dbReference type="ARBA" id="ARBA00022989"/>
    </source>
</evidence>
<comment type="similarity">
    <text evidence="2">Belongs to the purine-cytosine permease (2.A.39) family.</text>
</comment>
<dbReference type="EMBL" id="PXYT01000021">
    <property type="protein sequence ID" value="PSR28130.1"/>
    <property type="molecule type" value="Genomic_DNA"/>
</dbReference>
<feature type="transmembrane region" description="Helical" evidence="6">
    <location>
        <begin position="30"/>
        <end position="55"/>
    </location>
</feature>
<dbReference type="GO" id="GO:0015209">
    <property type="term" value="F:cytosine transmembrane transporter activity"/>
    <property type="evidence" value="ECO:0007669"/>
    <property type="project" value="InterPro"/>
</dbReference>
<dbReference type="InterPro" id="IPR001248">
    <property type="entry name" value="Pur-cyt_permease"/>
</dbReference>
<evidence type="ECO:0000256" key="6">
    <source>
        <dbReference type="SAM" id="Phobius"/>
    </source>
</evidence>
<feature type="transmembrane region" description="Helical" evidence="6">
    <location>
        <begin position="61"/>
        <end position="82"/>
    </location>
</feature>
<evidence type="ECO:0000256" key="2">
    <source>
        <dbReference type="ARBA" id="ARBA00008974"/>
    </source>
</evidence>
<sequence length="441" mass="46759">MPTKTFDSSPGYLKPEFEHMPVPDSHRKSLLSVIGVWFGFPMVLSNAVFGGVIVASLGFQLGLVAILLGNFVLALYVGAISYRAGSTGLNFALIAQKTFGKKGYAVVSGLLATVVVGWYAFQVGLTGATMHTSFGSNELLMNLIAGLLYMALTYVGIRALTIIGWIAAPLYIVMGVSGILLAIHHQSLVQILSYRPPRHLAGSVSFGVALTMVVAGFSDSGTMTPDFTRWAKNGGHGILAALSAFPLANMISMVVGGLVVAAGAIANPITNGGNFMMVLAGHGVLLEVLSIFFIFANLGSVCSHCLYNGAVGWSHITGSTMRKLTVILGIIGIIAAVAGIWNIFVTWLSFLGFVVPGIGAVIIVDQLIFPPSPDIPFKAWRPKAFIAWALGSSAALWTQLSAPQYSEAVVGLAVAASVYFVMMLFDRQRVPIFRSRAVLRE</sequence>
<reference evidence="7 8" key="1">
    <citation type="journal article" date="2014" name="BMC Genomics">
        <title>Comparison of environmental and isolate Sulfobacillus genomes reveals diverse carbon, sulfur, nitrogen, and hydrogen metabolisms.</title>
        <authorList>
            <person name="Justice N.B."/>
            <person name="Norman A."/>
            <person name="Brown C.T."/>
            <person name="Singh A."/>
            <person name="Thomas B.C."/>
            <person name="Banfield J.F."/>
        </authorList>
    </citation>
    <scope>NUCLEOTIDE SEQUENCE [LARGE SCALE GENOMIC DNA]</scope>
    <source>
        <strain evidence="7">AMDSBA1</strain>
    </source>
</reference>
<evidence type="ECO:0000256" key="3">
    <source>
        <dbReference type="ARBA" id="ARBA00022692"/>
    </source>
</evidence>
<comment type="caution">
    <text evidence="7">The sequence shown here is derived from an EMBL/GenBank/DDBJ whole genome shotgun (WGS) entry which is preliminary data.</text>
</comment>
<evidence type="ECO:0000256" key="1">
    <source>
        <dbReference type="ARBA" id="ARBA00004141"/>
    </source>
</evidence>
<feature type="transmembrane region" description="Helical" evidence="6">
    <location>
        <begin position="408"/>
        <end position="425"/>
    </location>
</feature>
<feature type="transmembrane region" description="Helical" evidence="6">
    <location>
        <begin position="324"/>
        <end position="344"/>
    </location>
</feature>
<keyword evidence="4 6" id="KW-1133">Transmembrane helix</keyword>
<feature type="transmembrane region" description="Helical" evidence="6">
    <location>
        <begin position="162"/>
        <end position="184"/>
    </location>
</feature>
<dbReference type="GO" id="GO:0005886">
    <property type="term" value="C:plasma membrane"/>
    <property type="evidence" value="ECO:0007669"/>
    <property type="project" value="TreeGrafter"/>
</dbReference>
<keyword evidence="5 6" id="KW-0472">Membrane</keyword>
<comment type="subcellular location">
    <subcellularLocation>
        <location evidence="1">Membrane</location>
        <topology evidence="1">Multi-pass membrane protein</topology>
    </subcellularLocation>
</comment>
<dbReference type="InterPro" id="IPR030191">
    <property type="entry name" value="CodB"/>
</dbReference>
<protein>
    <submittedName>
        <fullName evidence="7">Cytosine permease</fullName>
    </submittedName>
</protein>
<dbReference type="AlphaFoldDB" id="A0A2T2X0V7"/>
<dbReference type="Gene3D" id="1.10.4160.10">
    <property type="entry name" value="Hydantoin permease"/>
    <property type="match status" value="1"/>
</dbReference>
<dbReference type="Pfam" id="PF02133">
    <property type="entry name" value="Transp_cyt_pur"/>
    <property type="match status" value="1"/>
</dbReference>
<proteinExistence type="inferred from homology"/>
<accession>A0A2T2X0V7</accession>
<feature type="transmembrane region" description="Helical" evidence="6">
    <location>
        <begin position="140"/>
        <end position="157"/>
    </location>
</feature>
<evidence type="ECO:0000256" key="5">
    <source>
        <dbReference type="ARBA" id="ARBA00023136"/>
    </source>
</evidence>
<organism evidence="7 8">
    <name type="scientific">Sulfobacillus benefaciens</name>
    <dbReference type="NCBI Taxonomy" id="453960"/>
    <lineage>
        <taxon>Bacteria</taxon>
        <taxon>Bacillati</taxon>
        <taxon>Bacillota</taxon>
        <taxon>Clostridia</taxon>
        <taxon>Eubacteriales</taxon>
        <taxon>Clostridiales Family XVII. Incertae Sedis</taxon>
        <taxon>Sulfobacillus</taxon>
    </lineage>
</organism>
<evidence type="ECO:0000313" key="8">
    <source>
        <dbReference type="Proteomes" id="UP000242699"/>
    </source>
</evidence>
<evidence type="ECO:0000313" key="7">
    <source>
        <dbReference type="EMBL" id="PSR28130.1"/>
    </source>
</evidence>
<dbReference type="Proteomes" id="UP000242699">
    <property type="component" value="Unassembled WGS sequence"/>
</dbReference>